<dbReference type="InterPro" id="IPR018392">
    <property type="entry name" value="LysM"/>
</dbReference>
<dbReference type="OrthoDB" id="9795421at2"/>
<feature type="region of interest" description="Disordered" evidence="2">
    <location>
        <begin position="165"/>
        <end position="211"/>
    </location>
</feature>
<dbReference type="CDD" id="cd00118">
    <property type="entry name" value="LysM"/>
    <property type="match status" value="2"/>
</dbReference>
<dbReference type="PANTHER" id="PTHR21666">
    <property type="entry name" value="PEPTIDASE-RELATED"/>
    <property type="match status" value="1"/>
</dbReference>
<evidence type="ECO:0000256" key="3">
    <source>
        <dbReference type="SAM" id="SignalP"/>
    </source>
</evidence>
<dbReference type="AlphaFoldDB" id="M4VED1"/>
<accession>M4VED1</accession>
<dbReference type="SUPFAM" id="SSF54106">
    <property type="entry name" value="LysM domain"/>
    <property type="match status" value="2"/>
</dbReference>
<evidence type="ECO:0000313" key="5">
    <source>
        <dbReference type="EMBL" id="AGH97568.1"/>
    </source>
</evidence>
<feature type="domain" description="LysM" evidence="4">
    <location>
        <begin position="41"/>
        <end position="85"/>
    </location>
</feature>
<dbReference type="SUPFAM" id="SSF51261">
    <property type="entry name" value="Duplicated hybrid motif"/>
    <property type="match status" value="1"/>
</dbReference>
<dbReference type="InterPro" id="IPR036779">
    <property type="entry name" value="LysM_dom_sf"/>
</dbReference>
<evidence type="ECO:0000259" key="4">
    <source>
        <dbReference type="PROSITE" id="PS51782"/>
    </source>
</evidence>
<reference evidence="5 6" key="1">
    <citation type="journal article" date="2013" name="ISME J.">
        <title>By their genes ye shall know them: genomic signatures of predatory bacteria.</title>
        <authorList>
            <person name="Pasternak Z."/>
            <person name="Pietrokovski S."/>
            <person name="Rotem O."/>
            <person name="Gophna U."/>
            <person name="Lurie-Weinberger M.N."/>
            <person name="Jurkevitch E."/>
        </authorList>
    </citation>
    <scope>NUCLEOTIDE SEQUENCE [LARGE SCALE GENOMIC DNA]</scope>
    <source>
        <strain evidence="5">EPB</strain>
    </source>
</reference>
<organism evidence="5 6">
    <name type="scientific">Micavibrio aeruginosavorus EPB</name>
    <dbReference type="NCBI Taxonomy" id="349215"/>
    <lineage>
        <taxon>Bacteria</taxon>
        <taxon>Pseudomonadati</taxon>
        <taxon>Bdellovibrionota</taxon>
        <taxon>Bdellovibrionia</taxon>
        <taxon>Bdellovibrionales</taxon>
        <taxon>Pseudobdellovibrionaceae</taxon>
        <taxon>Micavibrio</taxon>
    </lineage>
</organism>
<dbReference type="Pfam" id="PF01476">
    <property type="entry name" value="LysM"/>
    <property type="match status" value="2"/>
</dbReference>
<dbReference type="Pfam" id="PF01551">
    <property type="entry name" value="Peptidase_M23"/>
    <property type="match status" value="1"/>
</dbReference>
<dbReference type="HOGENOM" id="CLU_029425_0_0_5"/>
<evidence type="ECO:0000313" key="6">
    <source>
        <dbReference type="Proteomes" id="UP000011932"/>
    </source>
</evidence>
<dbReference type="SMART" id="SM00257">
    <property type="entry name" value="LysM"/>
    <property type="match status" value="2"/>
</dbReference>
<dbReference type="InterPro" id="IPR011055">
    <property type="entry name" value="Dup_hybrid_motif"/>
</dbReference>
<dbReference type="PATRIC" id="fig|349215.9.peg.732"/>
<dbReference type="PANTHER" id="PTHR21666:SF263">
    <property type="entry name" value="MUREIN HYDROLASE ACTIVATOR NLPD"/>
    <property type="match status" value="1"/>
</dbReference>
<dbReference type="PROSITE" id="PS51257">
    <property type="entry name" value="PROKAR_LIPOPROTEIN"/>
    <property type="match status" value="1"/>
</dbReference>
<dbReference type="KEGG" id="man:A11S_745"/>
<sequence length="354" mass="37511">MMARKWVVIIAGLLLVSGCGSAPYDVHTYKFGQHGGAGSSGAHVVAAGDSVYALAERYRLDMRDIITVNNLNAPYTLEPGQHLLLPPPREYKVRAGDSLYTVSRLFGVSITDIARLNNLRTPYTVMAGSTLRIPATAVEETVTRQHVAMKGAASADVIERETLAPINPPARPGAVTAEALPPPSSSTQVAKASPSSASIPAPDVRPANQASKKLAAKVPETVPPRASSKFLRPVDGKVISSYGAKAGGLHNDGINIQAAKGAPVKAAENGVVVYASNEMKGYGNMVLIRHADRWMTAYSHMDSISIKRGDTVKRGQAIGTVGMTGSVDTPQLHFEIRRGVQALNPEAYLDGRKS</sequence>
<gene>
    <name evidence="5" type="ORF">A11S_745</name>
</gene>
<dbReference type="GO" id="GO:0004222">
    <property type="term" value="F:metalloendopeptidase activity"/>
    <property type="evidence" value="ECO:0007669"/>
    <property type="project" value="TreeGrafter"/>
</dbReference>
<dbReference type="Gene3D" id="2.70.70.10">
    <property type="entry name" value="Glucose Permease (Domain IIA)"/>
    <property type="match status" value="1"/>
</dbReference>
<feature type="compositionally biased region" description="Low complexity" evidence="2">
    <location>
        <begin position="190"/>
        <end position="202"/>
    </location>
</feature>
<dbReference type="InterPro" id="IPR016047">
    <property type="entry name" value="M23ase_b-sheet_dom"/>
</dbReference>
<dbReference type="PROSITE" id="PS51782">
    <property type="entry name" value="LYSM"/>
    <property type="match status" value="2"/>
</dbReference>
<dbReference type="Gene3D" id="3.10.350.10">
    <property type="entry name" value="LysM domain"/>
    <property type="match status" value="2"/>
</dbReference>
<evidence type="ECO:0000256" key="1">
    <source>
        <dbReference type="ARBA" id="ARBA00038420"/>
    </source>
</evidence>
<proteinExistence type="inferred from homology"/>
<dbReference type="CDD" id="cd12797">
    <property type="entry name" value="M23_peptidase"/>
    <property type="match status" value="1"/>
</dbReference>
<dbReference type="EMBL" id="CP003538">
    <property type="protein sequence ID" value="AGH97568.1"/>
    <property type="molecule type" value="Genomic_DNA"/>
</dbReference>
<protein>
    <submittedName>
        <fullName evidence="5">Metalloendopeptidase-like membrane protein</fullName>
    </submittedName>
</protein>
<feature type="domain" description="LysM" evidence="4">
    <location>
        <begin position="89"/>
        <end position="133"/>
    </location>
</feature>
<name>M4VED1_9BACT</name>
<comment type="similarity">
    <text evidence="1">Belongs to the E.coli NlpD/Haemophilus LppB family.</text>
</comment>
<dbReference type="Proteomes" id="UP000011932">
    <property type="component" value="Chromosome"/>
</dbReference>
<feature type="signal peptide" evidence="3">
    <location>
        <begin position="1"/>
        <end position="22"/>
    </location>
</feature>
<dbReference type="STRING" id="349215.A11S_745"/>
<evidence type="ECO:0000256" key="2">
    <source>
        <dbReference type="SAM" id="MobiDB-lite"/>
    </source>
</evidence>
<keyword evidence="3" id="KW-0732">Signal</keyword>
<feature type="chain" id="PRO_5004060255" evidence="3">
    <location>
        <begin position="23"/>
        <end position="354"/>
    </location>
</feature>
<dbReference type="InterPro" id="IPR050570">
    <property type="entry name" value="Cell_wall_metabolism_enzyme"/>
</dbReference>